<dbReference type="SUPFAM" id="SSF46689">
    <property type="entry name" value="Homeodomain-like"/>
    <property type="match status" value="1"/>
</dbReference>
<dbReference type="InterPro" id="IPR009057">
    <property type="entry name" value="Homeodomain-like_sf"/>
</dbReference>
<comment type="caution">
    <text evidence="4">The sequence shown here is derived from an EMBL/GenBank/DDBJ whole genome shotgun (WGS) entry which is preliminary data.</text>
</comment>
<sequence length="73" mass="8430">MMIEDEPIYDSIISQALHHMHEHAFSGMSMKDLSSGMNLSSVQFTRRFKESLAVSPLDYLTSLRLRRARTLLM</sequence>
<dbReference type="PROSITE" id="PS01124">
    <property type="entry name" value="HTH_ARAC_FAMILY_2"/>
    <property type="match status" value="1"/>
</dbReference>
<keyword evidence="1" id="KW-0805">Transcription regulation</keyword>
<evidence type="ECO:0000313" key="4">
    <source>
        <dbReference type="EMBL" id="MBN3546533.1"/>
    </source>
</evidence>
<dbReference type="Proteomes" id="UP001319060">
    <property type="component" value="Unassembled WGS sequence"/>
</dbReference>
<dbReference type="Gene3D" id="1.10.10.60">
    <property type="entry name" value="Homeodomain-like"/>
    <property type="match status" value="1"/>
</dbReference>
<keyword evidence="5" id="KW-1185">Reference proteome</keyword>
<reference evidence="4 5" key="1">
    <citation type="submission" date="2021-01" db="EMBL/GenBank/DDBJ databases">
        <title>Genome Sequencing of Type Strains.</title>
        <authorList>
            <person name="Lemaire J.F."/>
            <person name="Inderbitzin P."/>
            <person name="Collins S.B."/>
            <person name="Wespe N."/>
            <person name="Knight-Connoni V."/>
        </authorList>
    </citation>
    <scope>NUCLEOTIDE SEQUENCE [LARGE SCALE GENOMIC DNA]</scope>
    <source>
        <strain evidence="4 5">DSM 14730</strain>
    </source>
</reference>
<evidence type="ECO:0000313" key="5">
    <source>
        <dbReference type="Proteomes" id="UP001319060"/>
    </source>
</evidence>
<evidence type="ECO:0000259" key="3">
    <source>
        <dbReference type="PROSITE" id="PS01124"/>
    </source>
</evidence>
<keyword evidence="2" id="KW-0804">Transcription</keyword>
<proteinExistence type="predicted"/>
<protein>
    <submittedName>
        <fullName evidence="4">Helix-turn-helix transcriptional regulator</fullName>
    </submittedName>
</protein>
<dbReference type="EMBL" id="JAFHKS010000044">
    <property type="protein sequence ID" value="MBN3546533.1"/>
    <property type="molecule type" value="Genomic_DNA"/>
</dbReference>
<name>A0ABS2ZEB9_9BACL</name>
<dbReference type="RefSeq" id="WP_205724044.1">
    <property type="nucleotide sequence ID" value="NZ_JAFHKS010000044.1"/>
</dbReference>
<evidence type="ECO:0000256" key="1">
    <source>
        <dbReference type="ARBA" id="ARBA00023015"/>
    </source>
</evidence>
<dbReference type="InterPro" id="IPR018060">
    <property type="entry name" value="HTH_AraC"/>
</dbReference>
<evidence type="ECO:0000256" key="2">
    <source>
        <dbReference type="ARBA" id="ARBA00023163"/>
    </source>
</evidence>
<gene>
    <name evidence="4" type="ORF">JYA64_14590</name>
</gene>
<organism evidence="4 5">
    <name type="scientific">Fictibacillus barbaricus</name>
    <dbReference type="NCBI Taxonomy" id="182136"/>
    <lineage>
        <taxon>Bacteria</taxon>
        <taxon>Bacillati</taxon>
        <taxon>Bacillota</taxon>
        <taxon>Bacilli</taxon>
        <taxon>Bacillales</taxon>
        <taxon>Fictibacillaceae</taxon>
        <taxon>Fictibacillus</taxon>
    </lineage>
</organism>
<accession>A0ABS2ZEB9</accession>
<feature type="domain" description="HTH araC/xylS-type" evidence="3">
    <location>
        <begin position="14"/>
        <end position="73"/>
    </location>
</feature>